<evidence type="ECO:0000313" key="11">
    <source>
        <dbReference type="Proteomes" id="UP000824262"/>
    </source>
</evidence>
<dbReference type="NCBIfam" id="TIGR00974">
    <property type="entry name" value="3a0107s02c"/>
    <property type="match status" value="1"/>
</dbReference>
<evidence type="ECO:0000313" key="10">
    <source>
        <dbReference type="EMBL" id="HIQ77623.1"/>
    </source>
</evidence>
<evidence type="ECO:0000256" key="6">
    <source>
        <dbReference type="ARBA" id="ARBA00022989"/>
    </source>
</evidence>
<dbReference type="GO" id="GO:0005315">
    <property type="term" value="F:phosphate transmembrane transporter activity"/>
    <property type="evidence" value="ECO:0007669"/>
    <property type="project" value="InterPro"/>
</dbReference>
<comment type="similarity">
    <text evidence="2 8">Belongs to the binding-protein-dependent transport system permease family. CysTW subfamily.</text>
</comment>
<feature type="transmembrane region" description="Helical" evidence="8">
    <location>
        <begin position="80"/>
        <end position="101"/>
    </location>
</feature>
<evidence type="ECO:0000256" key="4">
    <source>
        <dbReference type="ARBA" id="ARBA00022475"/>
    </source>
</evidence>
<dbReference type="InterPro" id="IPR035906">
    <property type="entry name" value="MetI-like_sf"/>
</dbReference>
<keyword evidence="7 8" id="KW-0472">Membrane</keyword>
<dbReference type="InterPro" id="IPR005672">
    <property type="entry name" value="Phosphate_PstA"/>
</dbReference>
<evidence type="ECO:0000256" key="3">
    <source>
        <dbReference type="ARBA" id="ARBA00022448"/>
    </source>
</evidence>
<dbReference type="Proteomes" id="UP000824262">
    <property type="component" value="Unassembled WGS sequence"/>
</dbReference>
<dbReference type="InterPro" id="IPR000515">
    <property type="entry name" value="MetI-like"/>
</dbReference>
<evidence type="ECO:0000256" key="5">
    <source>
        <dbReference type="ARBA" id="ARBA00022692"/>
    </source>
</evidence>
<dbReference type="Pfam" id="PF00528">
    <property type="entry name" value="BPD_transp_1"/>
    <property type="match status" value="1"/>
</dbReference>
<dbReference type="AlphaFoldDB" id="A0A9D0ZBT9"/>
<evidence type="ECO:0000256" key="8">
    <source>
        <dbReference type="RuleBase" id="RU363043"/>
    </source>
</evidence>
<evidence type="ECO:0000256" key="1">
    <source>
        <dbReference type="ARBA" id="ARBA00004651"/>
    </source>
</evidence>
<comment type="caution">
    <text evidence="8">Lacks conserved residue(s) required for the propagation of feature annotation.</text>
</comment>
<dbReference type="EMBL" id="DVGA01000001">
    <property type="protein sequence ID" value="HIQ77623.1"/>
    <property type="molecule type" value="Genomic_DNA"/>
</dbReference>
<feature type="transmembrane region" description="Helical" evidence="8">
    <location>
        <begin position="240"/>
        <end position="263"/>
    </location>
</feature>
<sequence length="300" mass="32126">MNESNRVSITQGLSPRRRAYDITMRTLLYVSAAIICALLVFLIGYILYRGVPNLSWEFLSSEESVINDIEGILPAIVNTVYVVIATLIIVLPLGVGSAIYLTEYATNKKFVSIIEFATETLSGMPSIIFALVGMMVFCQALGLGTSLIAGSLSLVMMTLPTIIRTTQESLKTVPQSYREGSLALGSGKWHMIRTVVLPSSVDGIVTGCILAVGRIVGESAILMFTAGMGMRMANFGGGSIGEFFSNFFGAAGSTLTVSLYVYAKERADFSEAFAVAVVLLVIAFVINIAAKIAGKKLKKN</sequence>
<dbReference type="GO" id="GO:0005886">
    <property type="term" value="C:plasma membrane"/>
    <property type="evidence" value="ECO:0007669"/>
    <property type="project" value="UniProtKB-SubCell"/>
</dbReference>
<name>A0A9D0ZBT9_9FIRM</name>
<feature type="transmembrane region" description="Helical" evidence="8">
    <location>
        <begin position="26"/>
        <end position="48"/>
    </location>
</feature>
<dbReference type="PANTHER" id="PTHR43470">
    <property type="entry name" value="PHOSPHATE TRANSPORT SYSTEM PERMEASE PROTEIN PSTA-RELATED"/>
    <property type="match status" value="1"/>
</dbReference>
<feature type="transmembrane region" description="Helical" evidence="8">
    <location>
        <begin position="269"/>
        <end position="290"/>
    </location>
</feature>
<accession>A0A9D0ZBT9</accession>
<protein>
    <recommendedName>
        <fullName evidence="8">Phosphate transport system permease protein PstA</fullName>
    </recommendedName>
</protein>
<dbReference type="Gene3D" id="1.10.3720.10">
    <property type="entry name" value="MetI-like"/>
    <property type="match status" value="1"/>
</dbReference>
<proteinExistence type="inferred from homology"/>
<evidence type="ECO:0000259" key="9">
    <source>
        <dbReference type="PROSITE" id="PS50928"/>
    </source>
</evidence>
<dbReference type="PROSITE" id="PS50928">
    <property type="entry name" value="ABC_TM1"/>
    <property type="match status" value="1"/>
</dbReference>
<keyword evidence="6 8" id="KW-1133">Transmembrane helix</keyword>
<reference evidence="10" key="2">
    <citation type="journal article" date="2021" name="PeerJ">
        <title>Extensive microbial diversity within the chicken gut microbiome revealed by metagenomics and culture.</title>
        <authorList>
            <person name="Gilroy R."/>
            <person name="Ravi A."/>
            <person name="Getino M."/>
            <person name="Pursley I."/>
            <person name="Horton D.L."/>
            <person name="Alikhan N.F."/>
            <person name="Baker D."/>
            <person name="Gharbi K."/>
            <person name="Hall N."/>
            <person name="Watson M."/>
            <person name="Adriaenssens E.M."/>
            <person name="Foster-Nyarko E."/>
            <person name="Jarju S."/>
            <person name="Secka A."/>
            <person name="Antonio M."/>
            <person name="Oren A."/>
            <person name="Chaudhuri R.R."/>
            <person name="La Ragione R."/>
            <person name="Hildebrand F."/>
            <person name="Pallen M.J."/>
        </authorList>
    </citation>
    <scope>NUCLEOTIDE SEQUENCE</scope>
    <source>
        <strain evidence="10">ChiBcolR7-354</strain>
    </source>
</reference>
<dbReference type="SUPFAM" id="SSF161098">
    <property type="entry name" value="MetI-like"/>
    <property type="match status" value="1"/>
</dbReference>
<dbReference type="PANTHER" id="PTHR43470:SF3">
    <property type="entry name" value="PHOSPHATE TRANSPORT SYSTEM PERMEASE PROTEIN PSTA-RELATED"/>
    <property type="match status" value="1"/>
</dbReference>
<comment type="caution">
    <text evidence="10">The sequence shown here is derived from an EMBL/GenBank/DDBJ whole genome shotgun (WGS) entry which is preliminary data.</text>
</comment>
<keyword evidence="5 8" id="KW-0812">Transmembrane</keyword>
<keyword evidence="4 8" id="KW-1003">Cell membrane</keyword>
<gene>
    <name evidence="10" type="primary">pstA</name>
    <name evidence="10" type="ORF">IAB77_00010</name>
</gene>
<dbReference type="GO" id="GO:0035435">
    <property type="term" value="P:phosphate ion transmembrane transport"/>
    <property type="evidence" value="ECO:0007669"/>
    <property type="project" value="InterPro"/>
</dbReference>
<organism evidence="10 11">
    <name type="scientific">Candidatus Scatomorpha intestinavium</name>
    <dbReference type="NCBI Taxonomy" id="2840922"/>
    <lineage>
        <taxon>Bacteria</taxon>
        <taxon>Bacillati</taxon>
        <taxon>Bacillota</taxon>
        <taxon>Clostridia</taxon>
        <taxon>Eubacteriales</taxon>
        <taxon>Candidatus Scatomorpha</taxon>
    </lineage>
</organism>
<keyword evidence="3" id="KW-0813">Transport</keyword>
<feature type="domain" description="ABC transmembrane type-1" evidence="9">
    <location>
        <begin position="76"/>
        <end position="290"/>
    </location>
</feature>
<dbReference type="CDD" id="cd06261">
    <property type="entry name" value="TM_PBP2"/>
    <property type="match status" value="1"/>
</dbReference>
<reference evidence="10" key="1">
    <citation type="submission" date="2020-10" db="EMBL/GenBank/DDBJ databases">
        <authorList>
            <person name="Gilroy R."/>
        </authorList>
    </citation>
    <scope>NUCLEOTIDE SEQUENCE</scope>
    <source>
        <strain evidence="10">ChiBcolR7-354</strain>
    </source>
</reference>
<evidence type="ECO:0000256" key="7">
    <source>
        <dbReference type="ARBA" id="ARBA00023136"/>
    </source>
</evidence>
<comment type="subcellular location">
    <subcellularLocation>
        <location evidence="1 8">Cell membrane</location>
        <topology evidence="1 8">Multi-pass membrane protein</topology>
    </subcellularLocation>
</comment>
<evidence type="ECO:0000256" key="2">
    <source>
        <dbReference type="ARBA" id="ARBA00007069"/>
    </source>
</evidence>